<evidence type="ECO:0000256" key="1">
    <source>
        <dbReference type="SAM" id="MobiDB-lite"/>
    </source>
</evidence>
<reference evidence="2 3" key="1">
    <citation type="journal article" date="2014" name="Genome Biol. Evol.">
        <title>The genome of the myxosporean Thelohanellus kitauei shows adaptations to nutrient acquisition within its fish host.</title>
        <authorList>
            <person name="Yang Y."/>
            <person name="Xiong J."/>
            <person name="Zhou Z."/>
            <person name="Huo F."/>
            <person name="Miao W."/>
            <person name="Ran C."/>
            <person name="Liu Y."/>
            <person name="Zhang J."/>
            <person name="Feng J."/>
            <person name="Wang M."/>
            <person name="Wang M."/>
            <person name="Wang L."/>
            <person name="Yao B."/>
        </authorList>
    </citation>
    <scope>NUCLEOTIDE SEQUENCE [LARGE SCALE GENOMIC DNA]</scope>
    <source>
        <strain evidence="2">Wuqing</strain>
    </source>
</reference>
<gene>
    <name evidence="2" type="ORF">RF11_16448</name>
</gene>
<feature type="region of interest" description="Disordered" evidence="1">
    <location>
        <begin position="1"/>
        <end position="23"/>
    </location>
</feature>
<dbReference type="EMBL" id="JWZT01005375">
    <property type="protein sequence ID" value="KII61165.1"/>
    <property type="molecule type" value="Genomic_DNA"/>
</dbReference>
<keyword evidence="3" id="KW-1185">Reference proteome</keyword>
<accession>A0A0C2M295</accession>
<evidence type="ECO:0000313" key="3">
    <source>
        <dbReference type="Proteomes" id="UP000031668"/>
    </source>
</evidence>
<dbReference type="AlphaFoldDB" id="A0A0C2M295"/>
<comment type="caution">
    <text evidence="2">The sequence shown here is derived from an EMBL/GenBank/DDBJ whole genome shotgun (WGS) entry which is preliminary data.</text>
</comment>
<sequence>MENLNSTTDNQEEETQNQNKEKAIATDLNICDSTARLYEIKIEEGQEALNLPKSKINYIQREISQNVVNIVTENNAITLHGIQANLGKRRIESSLSTIYGTLKNKNFIIKRIRKVPN</sequence>
<protein>
    <submittedName>
        <fullName evidence="2">Uncharacterized protein</fullName>
    </submittedName>
</protein>
<evidence type="ECO:0000313" key="2">
    <source>
        <dbReference type="EMBL" id="KII61165.1"/>
    </source>
</evidence>
<name>A0A0C2M295_THEKT</name>
<organism evidence="2 3">
    <name type="scientific">Thelohanellus kitauei</name>
    <name type="common">Myxosporean</name>
    <dbReference type="NCBI Taxonomy" id="669202"/>
    <lineage>
        <taxon>Eukaryota</taxon>
        <taxon>Metazoa</taxon>
        <taxon>Cnidaria</taxon>
        <taxon>Myxozoa</taxon>
        <taxon>Myxosporea</taxon>
        <taxon>Bivalvulida</taxon>
        <taxon>Platysporina</taxon>
        <taxon>Myxobolidae</taxon>
        <taxon>Thelohanellus</taxon>
    </lineage>
</organism>
<proteinExistence type="predicted"/>
<dbReference type="Proteomes" id="UP000031668">
    <property type="component" value="Unassembled WGS sequence"/>
</dbReference>